<evidence type="ECO:0000313" key="2">
    <source>
        <dbReference type="Proteomes" id="UP001157502"/>
    </source>
</evidence>
<dbReference type="Proteomes" id="UP001157502">
    <property type="component" value="Chromosome 14"/>
</dbReference>
<proteinExistence type="predicted"/>
<protein>
    <submittedName>
        <fullName evidence="1">Uncharacterized protein</fullName>
    </submittedName>
</protein>
<reference evidence="1" key="1">
    <citation type="submission" date="2021-05" db="EMBL/GenBank/DDBJ databases">
        <authorList>
            <person name="Pan Q."/>
            <person name="Jouanno E."/>
            <person name="Zahm M."/>
            <person name="Klopp C."/>
            <person name="Cabau C."/>
            <person name="Louis A."/>
            <person name="Berthelot C."/>
            <person name="Parey E."/>
            <person name="Roest Crollius H."/>
            <person name="Montfort J."/>
            <person name="Robinson-Rechavi M."/>
            <person name="Bouchez O."/>
            <person name="Lampietro C."/>
            <person name="Lopez Roques C."/>
            <person name="Donnadieu C."/>
            <person name="Postlethwait J."/>
            <person name="Bobe J."/>
            <person name="Dillon D."/>
            <person name="Chandos A."/>
            <person name="von Hippel F."/>
            <person name="Guiguen Y."/>
        </authorList>
    </citation>
    <scope>NUCLEOTIDE SEQUENCE</scope>
    <source>
        <strain evidence="1">YG-Jan2019</strain>
    </source>
</reference>
<accession>A0ACC2GFR4</accession>
<evidence type="ECO:0000313" key="1">
    <source>
        <dbReference type="EMBL" id="KAJ8002382.1"/>
    </source>
</evidence>
<keyword evidence="2" id="KW-1185">Reference proteome</keyword>
<organism evidence="1 2">
    <name type="scientific">Dallia pectoralis</name>
    <name type="common">Alaska blackfish</name>
    <dbReference type="NCBI Taxonomy" id="75939"/>
    <lineage>
        <taxon>Eukaryota</taxon>
        <taxon>Metazoa</taxon>
        <taxon>Chordata</taxon>
        <taxon>Craniata</taxon>
        <taxon>Vertebrata</taxon>
        <taxon>Euteleostomi</taxon>
        <taxon>Actinopterygii</taxon>
        <taxon>Neopterygii</taxon>
        <taxon>Teleostei</taxon>
        <taxon>Protacanthopterygii</taxon>
        <taxon>Esociformes</taxon>
        <taxon>Umbridae</taxon>
        <taxon>Dallia</taxon>
    </lineage>
</organism>
<comment type="caution">
    <text evidence="1">The sequence shown here is derived from an EMBL/GenBank/DDBJ whole genome shotgun (WGS) entry which is preliminary data.</text>
</comment>
<sequence>MSKPKLDACEQRWVSKLAPFDFDLRYIHGTKNIPADLLSRRPFARTLEVCDVLETKANHVTSDTIQETFRLSVNVHHQMRESSMDSQGEKLKVVSTEGVRAVFESCLNWEASSTVNSVHLAQNNHFAHGGASTLPVFSMEDVRMKQKADPTVSRVAFFVERKTRPSRRERDNETAPVIRLLKHWERFEVKDGVLYRRSKDRVGKVRYQLVLPLSLRIVALRVTHDDAGHQGQTPHLVRQRFFWSGMDADVKKYVSHCKRCVVRKTQEPEARAPLESIRTNAPLELVCMDFWSAEGAHGESIDVLVITEHFTKLAHAFPCPNQTAKVVAQKLRNNFFCVYGFPQRIHSDKGANFESKLIAELLLVSGVEKSHTTPYHPMGNGQTERFNRTLGSMIRSLPPRAKEKWPQIIQTLTFSDNCTTHETTGFAPFYLMFGRIPKLPVDVMFGSALRNEDVQTYDEYVKSFQKDLREAVHIAKSNTTDAQRKQAQVYNKRSKGAPLEVGDRVLLVNKKERGKGKLADKWDSAVHVVIWKDPSLPIYRVENPTTKNSKVVHRNFLLPVNFLPLEEPDIESTVVSTLSEEDKDQIEDQRSLFSMGRKSRSSRTAAWIFEGAAFKAPQSTGRCAVKTKEHVTEWEKSVCVSQTREKDHSTRSESEHTESSSDEREPSDMNSGGEQSENNVHELQPKQLHSGEGERHEESVTDQSVQELAFQFEETCRSLDYIKSYLKDQTVKNQGESSHSSEEDFFSAIKQTSFQENAKKLETLDAQVIQ</sequence>
<name>A0ACC2GFR4_DALPE</name>
<gene>
    <name evidence="1" type="ORF">DPEC_G00179330</name>
</gene>
<dbReference type="EMBL" id="CM055741">
    <property type="protein sequence ID" value="KAJ8002382.1"/>
    <property type="molecule type" value="Genomic_DNA"/>
</dbReference>